<comment type="caution">
    <text evidence="2">The sequence shown here is derived from an EMBL/GenBank/DDBJ whole genome shotgun (WGS) entry which is preliminary data.</text>
</comment>
<dbReference type="AlphaFoldDB" id="A0A4R1R4H9"/>
<reference evidence="2 3" key="1">
    <citation type="submission" date="2019-03" db="EMBL/GenBank/DDBJ databases">
        <title>Genomic Encyclopedia of Type Strains, Phase IV (KMG-IV): sequencing the most valuable type-strain genomes for metagenomic binning, comparative biology and taxonomic classification.</title>
        <authorList>
            <person name="Goeker M."/>
        </authorList>
    </citation>
    <scope>NUCLEOTIDE SEQUENCE [LARGE SCALE GENOMIC DNA]</scope>
    <source>
        <strain evidence="2 3">DSM 100556</strain>
    </source>
</reference>
<evidence type="ECO:0000313" key="2">
    <source>
        <dbReference type="EMBL" id="TCL60406.1"/>
    </source>
</evidence>
<dbReference type="RefSeq" id="WP_242843218.1">
    <property type="nucleotide sequence ID" value="NZ_JPNB01000001.1"/>
</dbReference>
<gene>
    <name evidence="2" type="ORF">EDD76_102102</name>
</gene>
<keyword evidence="3" id="KW-1185">Reference proteome</keyword>
<feature type="compositionally biased region" description="Basic and acidic residues" evidence="1">
    <location>
        <begin position="1"/>
        <end position="13"/>
    </location>
</feature>
<dbReference type="Proteomes" id="UP000295718">
    <property type="component" value="Unassembled WGS sequence"/>
</dbReference>
<evidence type="ECO:0000256" key="1">
    <source>
        <dbReference type="SAM" id="MobiDB-lite"/>
    </source>
</evidence>
<organism evidence="2 3">
    <name type="scientific">Kineothrix alysoides</name>
    <dbReference type="NCBI Taxonomy" id="1469948"/>
    <lineage>
        <taxon>Bacteria</taxon>
        <taxon>Bacillati</taxon>
        <taxon>Bacillota</taxon>
        <taxon>Clostridia</taxon>
        <taxon>Lachnospirales</taxon>
        <taxon>Lachnospiraceae</taxon>
        <taxon>Kineothrix</taxon>
    </lineage>
</organism>
<protein>
    <submittedName>
        <fullName evidence="2">Uncharacterized protein</fullName>
    </submittedName>
</protein>
<accession>A0A4R1R4H9</accession>
<feature type="region of interest" description="Disordered" evidence="1">
    <location>
        <begin position="1"/>
        <end position="25"/>
    </location>
</feature>
<dbReference type="EMBL" id="SLUO01000002">
    <property type="protein sequence ID" value="TCL60406.1"/>
    <property type="molecule type" value="Genomic_DNA"/>
</dbReference>
<evidence type="ECO:0000313" key="3">
    <source>
        <dbReference type="Proteomes" id="UP000295718"/>
    </source>
</evidence>
<proteinExistence type="predicted"/>
<name>A0A4R1R4H9_9FIRM</name>
<sequence length="47" mass="5223">MNLKMEQKMETPLHKLMGKTTKSDTDLESANAAPAAMELVAENYRAL</sequence>